<proteinExistence type="predicted"/>
<name>A0ABQ0L3X7_MYCCL</name>
<dbReference type="EMBL" id="DF841767">
    <property type="protein sequence ID" value="GAT45857.1"/>
    <property type="molecule type" value="Genomic_DNA"/>
</dbReference>
<accession>A0ABQ0L3X7</accession>
<keyword evidence="2" id="KW-1185">Reference proteome</keyword>
<organism evidence="1 2">
    <name type="scientific">Mycena chlorophos</name>
    <name type="common">Agaric fungus</name>
    <name type="synonym">Agaricus chlorophos</name>
    <dbReference type="NCBI Taxonomy" id="658473"/>
    <lineage>
        <taxon>Eukaryota</taxon>
        <taxon>Fungi</taxon>
        <taxon>Dikarya</taxon>
        <taxon>Basidiomycota</taxon>
        <taxon>Agaricomycotina</taxon>
        <taxon>Agaricomycetes</taxon>
        <taxon>Agaricomycetidae</taxon>
        <taxon>Agaricales</taxon>
        <taxon>Marasmiineae</taxon>
        <taxon>Mycenaceae</taxon>
        <taxon>Mycena</taxon>
    </lineage>
</organism>
<gene>
    <name evidence="1" type="ORF">MCHLO_03408</name>
</gene>
<evidence type="ECO:0000313" key="1">
    <source>
        <dbReference type="EMBL" id="GAT45857.1"/>
    </source>
</evidence>
<evidence type="ECO:0000313" key="2">
    <source>
        <dbReference type="Proteomes" id="UP000815677"/>
    </source>
</evidence>
<dbReference type="Proteomes" id="UP000815677">
    <property type="component" value="Unassembled WGS sequence"/>
</dbReference>
<sequence length="90" mass="9734">MADTNPEGVSRALSPANPRIMYLRKSGTSFGSTRTRALESSWSIRLVLLEIFGDMPLPVVLGPATYSTHCGEGCIARRKLKPAPAFARSV</sequence>
<reference evidence="1" key="1">
    <citation type="submission" date="2014-09" db="EMBL/GenBank/DDBJ databases">
        <title>Genome sequence of the luminous mushroom Mycena chlorophos for searching fungal bioluminescence genes.</title>
        <authorList>
            <person name="Tanaka Y."/>
            <person name="Kasuga D."/>
            <person name="Oba Y."/>
            <person name="Hase S."/>
            <person name="Sato K."/>
            <person name="Oba Y."/>
            <person name="Sakakibara Y."/>
        </authorList>
    </citation>
    <scope>NUCLEOTIDE SEQUENCE</scope>
</reference>
<protein>
    <submittedName>
        <fullName evidence="1">Uncharacterized protein</fullName>
    </submittedName>
</protein>